<evidence type="ECO:0000259" key="6">
    <source>
        <dbReference type="Pfam" id="PF00472"/>
    </source>
</evidence>
<accession>A0A9W9XXR6</accession>
<dbReference type="SUPFAM" id="SSF75620">
    <property type="entry name" value="Release factor"/>
    <property type="match status" value="1"/>
</dbReference>
<dbReference type="InterPro" id="IPR045853">
    <property type="entry name" value="Pep_chain_release_fac_I_sf"/>
</dbReference>
<evidence type="ECO:0000256" key="5">
    <source>
        <dbReference type="SAM" id="MobiDB-lite"/>
    </source>
</evidence>
<feature type="compositionally biased region" description="Acidic residues" evidence="5">
    <location>
        <begin position="144"/>
        <end position="162"/>
    </location>
</feature>
<dbReference type="InterPro" id="IPR052405">
    <property type="entry name" value="Mito_Transl_Release_Factor"/>
</dbReference>
<protein>
    <recommendedName>
        <fullName evidence="6">Prokaryotic-type class I peptide chain release factors domain-containing protein</fullName>
    </recommendedName>
</protein>
<dbReference type="InterPro" id="IPR000352">
    <property type="entry name" value="Pep_chain_release_fac_I"/>
</dbReference>
<dbReference type="OrthoDB" id="277888at2759"/>
<feature type="domain" description="Prokaryotic-type class I peptide chain release factors" evidence="6">
    <location>
        <begin position="36"/>
        <end position="133"/>
    </location>
</feature>
<keyword evidence="8" id="KW-1185">Reference proteome</keyword>
<evidence type="ECO:0000256" key="3">
    <source>
        <dbReference type="ARBA" id="ARBA00022946"/>
    </source>
</evidence>
<evidence type="ECO:0000313" key="8">
    <source>
        <dbReference type="Proteomes" id="UP001149954"/>
    </source>
</evidence>
<keyword evidence="3" id="KW-0809">Transit peptide</keyword>
<evidence type="ECO:0000256" key="2">
    <source>
        <dbReference type="ARBA" id="ARBA00010835"/>
    </source>
</evidence>
<dbReference type="PANTHER" id="PTHR46203:SF1">
    <property type="entry name" value="MITOCHONDRIAL TRANSLATION RELEASE FACTOR IN RESCUE"/>
    <property type="match status" value="1"/>
</dbReference>
<evidence type="ECO:0000256" key="4">
    <source>
        <dbReference type="ARBA" id="ARBA00023128"/>
    </source>
</evidence>
<comment type="similarity">
    <text evidence="2">Belongs to the prokaryotic/mitochondrial release factor family.</text>
</comment>
<feature type="compositionally biased region" description="Basic residues" evidence="5">
    <location>
        <begin position="122"/>
        <end position="132"/>
    </location>
</feature>
<evidence type="ECO:0000313" key="7">
    <source>
        <dbReference type="EMBL" id="KAJ5504866.1"/>
    </source>
</evidence>
<proteinExistence type="inferred from homology"/>
<reference evidence="7" key="1">
    <citation type="submission" date="2022-12" db="EMBL/GenBank/DDBJ databases">
        <authorList>
            <person name="Petersen C."/>
        </authorList>
    </citation>
    <scope>NUCLEOTIDE SEQUENCE</scope>
    <source>
        <strain evidence="7">IBT 29495</strain>
    </source>
</reference>
<dbReference type="Proteomes" id="UP001149954">
    <property type="component" value="Unassembled WGS sequence"/>
</dbReference>
<dbReference type="AlphaFoldDB" id="A0A9W9XXR6"/>
<sequence>MLSRLHWWTSSRLVAAPVRLFSQTPIAPAKPLPPRLKINDADISISYLKGTGPGGQKINKTNSAVQIIHKPSGLVVKCQATRSQSQNAKIARSLLADRVEAQEKGDKSRVAIKAAAAKKKKASKMKKTRRKYRELGEAGKEGEIVEEEEDEIEIIWDDDVKEEGESKESTPEVADVSKPSGESGKNKATSGVGNESESSG</sequence>
<evidence type="ECO:0000256" key="1">
    <source>
        <dbReference type="ARBA" id="ARBA00004173"/>
    </source>
</evidence>
<comment type="subcellular location">
    <subcellularLocation>
        <location evidence="1">Mitochondrion</location>
    </subcellularLocation>
</comment>
<dbReference type="GO" id="GO:0032543">
    <property type="term" value="P:mitochondrial translation"/>
    <property type="evidence" value="ECO:0007669"/>
    <property type="project" value="UniProtKB-ARBA"/>
</dbReference>
<organism evidence="7 8">
    <name type="scientific">Penicillium fimorum</name>
    <dbReference type="NCBI Taxonomy" id="1882269"/>
    <lineage>
        <taxon>Eukaryota</taxon>
        <taxon>Fungi</taxon>
        <taxon>Dikarya</taxon>
        <taxon>Ascomycota</taxon>
        <taxon>Pezizomycotina</taxon>
        <taxon>Eurotiomycetes</taxon>
        <taxon>Eurotiomycetidae</taxon>
        <taxon>Eurotiales</taxon>
        <taxon>Aspergillaceae</taxon>
        <taxon>Penicillium</taxon>
    </lineage>
</organism>
<dbReference type="FunFam" id="3.30.160.20:FF:000065">
    <property type="entry name" value="Peptidyl-tRNA hydrolase domain protein"/>
    <property type="match status" value="1"/>
</dbReference>
<feature type="compositionally biased region" description="Basic and acidic residues" evidence="5">
    <location>
        <begin position="133"/>
        <end position="143"/>
    </location>
</feature>
<feature type="compositionally biased region" description="Polar residues" evidence="5">
    <location>
        <begin position="186"/>
        <end position="200"/>
    </location>
</feature>
<dbReference type="PANTHER" id="PTHR46203">
    <property type="entry name" value="PROBABLE PEPTIDE CHAIN RELEASE FACTOR C12ORF65"/>
    <property type="match status" value="1"/>
</dbReference>
<reference evidence="7" key="2">
    <citation type="journal article" date="2023" name="IMA Fungus">
        <title>Comparative genomic study of the Penicillium genus elucidates a diverse pangenome and 15 lateral gene transfer events.</title>
        <authorList>
            <person name="Petersen C."/>
            <person name="Sorensen T."/>
            <person name="Nielsen M.R."/>
            <person name="Sondergaard T.E."/>
            <person name="Sorensen J.L."/>
            <person name="Fitzpatrick D.A."/>
            <person name="Frisvad J.C."/>
            <person name="Nielsen K.L."/>
        </authorList>
    </citation>
    <scope>NUCLEOTIDE SEQUENCE</scope>
    <source>
        <strain evidence="7">IBT 29495</strain>
    </source>
</reference>
<keyword evidence="4" id="KW-0496">Mitochondrion</keyword>
<feature type="region of interest" description="Disordered" evidence="5">
    <location>
        <begin position="122"/>
        <end position="200"/>
    </location>
</feature>
<name>A0A9W9XXR6_9EURO</name>
<dbReference type="Gene3D" id="3.30.160.20">
    <property type="match status" value="1"/>
</dbReference>
<dbReference type="GO" id="GO:0005739">
    <property type="term" value="C:mitochondrion"/>
    <property type="evidence" value="ECO:0007669"/>
    <property type="project" value="UniProtKB-SubCell"/>
</dbReference>
<gene>
    <name evidence="7" type="ORF">N7463_007740</name>
</gene>
<dbReference type="EMBL" id="JAPWDS010000003">
    <property type="protein sequence ID" value="KAJ5504866.1"/>
    <property type="molecule type" value="Genomic_DNA"/>
</dbReference>
<comment type="caution">
    <text evidence="7">The sequence shown here is derived from an EMBL/GenBank/DDBJ whole genome shotgun (WGS) entry which is preliminary data.</text>
</comment>
<dbReference type="GO" id="GO:0003747">
    <property type="term" value="F:translation release factor activity"/>
    <property type="evidence" value="ECO:0007669"/>
    <property type="project" value="InterPro"/>
</dbReference>
<dbReference type="Pfam" id="PF00472">
    <property type="entry name" value="RF-1"/>
    <property type="match status" value="1"/>
</dbReference>